<protein>
    <submittedName>
        <fullName evidence="1">Uncharacterized protein</fullName>
    </submittedName>
</protein>
<dbReference type="RefSeq" id="XP_024584068.1">
    <property type="nucleotide sequence ID" value="XM_024718695.1"/>
</dbReference>
<proteinExistence type="predicted"/>
<name>A0A0N7L7Q1_PLAHL</name>
<organism evidence="1 2">
    <name type="scientific">Plasmopara halstedii</name>
    <name type="common">Downy mildew of sunflower</name>
    <dbReference type="NCBI Taxonomy" id="4781"/>
    <lineage>
        <taxon>Eukaryota</taxon>
        <taxon>Sar</taxon>
        <taxon>Stramenopiles</taxon>
        <taxon>Oomycota</taxon>
        <taxon>Peronosporomycetes</taxon>
        <taxon>Peronosporales</taxon>
        <taxon>Peronosporaceae</taxon>
        <taxon>Plasmopara</taxon>
    </lineage>
</organism>
<accession>A0A0N7L7Q1</accession>
<dbReference type="EMBL" id="CCYD01002664">
    <property type="protein sequence ID" value="CEG47699.1"/>
    <property type="molecule type" value="Genomic_DNA"/>
</dbReference>
<reference evidence="2" key="1">
    <citation type="submission" date="2014-09" db="EMBL/GenBank/DDBJ databases">
        <authorList>
            <person name="Sharma Rahul"/>
            <person name="Thines Marco"/>
        </authorList>
    </citation>
    <scope>NUCLEOTIDE SEQUENCE [LARGE SCALE GENOMIC DNA]</scope>
</reference>
<dbReference type="Proteomes" id="UP000054928">
    <property type="component" value="Unassembled WGS sequence"/>
</dbReference>
<dbReference type="AlphaFoldDB" id="A0A0N7L7Q1"/>
<keyword evidence="2" id="KW-1185">Reference proteome</keyword>
<evidence type="ECO:0000313" key="2">
    <source>
        <dbReference type="Proteomes" id="UP000054928"/>
    </source>
</evidence>
<dbReference type="GeneID" id="36399899"/>
<evidence type="ECO:0000313" key="1">
    <source>
        <dbReference type="EMBL" id="CEG47699.1"/>
    </source>
</evidence>
<sequence>MDVEDIQASVGRQGCEAHVHLACLVKYDFPGADRISHFHIGVCQAISGNPGVFELAKLALKRVY</sequence>